<dbReference type="CDD" id="cd02135">
    <property type="entry name" value="YdjA-like"/>
    <property type="match status" value="1"/>
</dbReference>
<dbReference type="InterPro" id="IPR052530">
    <property type="entry name" value="NAD(P)H_nitroreductase"/>
</dbReference>
<evidence type="ECO:0000256" key="5">
    <source>
        <dbReference type="ARBA" id="ARBA00023002"/>
    </source>
</evidence>
<organism evidence="9 10">
    <name type="scientific">Aneurinibacillus soli</name>
    <dbReference type="NCBI Taxonomy" id="1500254"/>
    <lineage>
        <taxon>Bacteria</taxon>
        <taxon>Bacillati</taxon>
        <taxon>Bacillota</taxon>
        <taxon>Bacilli</taxon>
        <taxon>Bacillales</taxon>
        <taxon>Paenibacillaceae</taxon>
        <taxon>Aneurinibacillus group</taxon>
        <taxon>Aneurinibacillus</taxon>
    </lineage>
</organism>
<accession>A0A0U4NL03</accession>
<evidence type="ECO:0000256" key="1">
    <source>
        <dbReference type="ARBA" id="ARBA00007118"/>
    </source>
</evidence>
<keyword evidence="2 7" id="KW-0285">Flavoprotein</keyword>
<gene>
    <name evidence="9" type="primary">ydjA</name>
    <name evidence="9" type="ORF">CB4_03535</name>
</gene>
<reference evidence="9 10" key="1">
    <citation type="submission" date="2015-12" db="EMBL/GenBank/DDBJ databases">
        <title>Genome sequence of Aneurinibacillus soli.</title>
        <authorList>
            <person name="Lee J.S."/>
            <person name="Lee K.C."/>
            <person name="Kim K.K."/>
            <person name="Lee B.W."/>
        </authorList>
    </citation>
    <scope>NUCLEOTIDE SEQUENCE [LARGE SCALE GENOMIC DNA]</scope>
    <source>
        <strain evidence="9 10">CB4</strain>
    </source>
</reference>
<feature type="binding site" evidence="8">
    <location>
        <position position="40"/>
    </location>
    <ligand>
        <name>FMN</name>
        <dbReference type="ChEBI" id="CHEBI:58210"/>
        <note>ligand shared between dimeric partners</note>
    </ligand>
</feature>
<dbReference type="AlphaFoldDB" id="A0A0U4NL03"/>
<evidence type="ECO:0000313" key="9">
    <source>
        <dbReference type="EMBL" id="BAU29348.1"/>
    </source>
</evidence>
<dbReference type="OrthoDB" id="9804207at2"/>
<name>A0A0U4NL03_9BACL</name>
<dbReference type="EC" id="1.-.-.-" evidence="7"/>
<dbReference type="Proteomes" id="UP000217696">
    <property type="component" value="Chromosome"/>
</dbReference>
<evidence type="ECO:0000256" key="6">
    <source>
        <dbReference type="ARBA" id="ARBA00023027"/>
    </source>
</evidence>
<dbReference type="GO" id="GO:0016491">
    <property type="term" value="F:oxidoreductase activity"/>
    <property type="evidence" value="ECO:0007669"/>
    <property type="project" value="UniProtKB-UniRule"/>
</dbReference>
<evidence type="ECO:0000256" key="7">
    <source>
        <dbReference type="PIRNR" id="PIRNR000232"/>
    </source>
</evidence>
<dbReference type="Gene3D" id="3.40.109.10">
    <property type="entry name" value="NADH Oxidase"/>
    <property type="match status" value="1"/>
</dbReference>
<dbReference type="EMBL" id="AP017312">
    <property type="protein sequence ID" value="BAU29348.1"/>
    <property type="molecule type" value="Genomic_DNA"/>
</dbReference>
<dbReference type="InterPro" id="IPR000415">
    <property type="entry name" value="Nitroreductase-like"/>
</dbReference>
<feature type="binding site" description="in other chain" evidence="8">
    <location>
        <begin position="137"/>
        <end position="139"/>
    </location>
    <ligand>
        <name>FMN</name>
        <dbReference type="ChEBI" id="CHEBI:58210"/>
        <note>ligand shared between dimeric partners</note>
    </ligand>
</feature>
<evidence type="ECO:0000313" key="10">
    <source>
        <dbReference type="Proteomes" id="UP000217696"/>
    </source>
</evidence>
<evidence type="ECO:0000256" key="4">
    <source>
        <dbReference type="ARBA" id="ARBA00022857"/>
    </source>
</evidence>
<keyword evidence="5 7" id="KW-0560">Oxidoreductase</keyword>
<keyword evidence="6 7" id="KW-0520">NAD</keyword>
<dbReference type="KEGG" id="asoc:CB4_03535"/>
<dbReference type="PIRSF" id="PIRSF000232">
    <property type="entry name" value="YdjA"/>
    <property type="match status" value="1"/>
</dbReference>
<dbReference type="PANTHER" id="PTHR43821">
    <property type="entry name" value="NAD(P)H NITROREDUCTASE YDJA-RELATED"/>
    <property type="match status" value="1"/>
</dbReference>
<protein>
    <recommendedName>
        <fullName evidence="7">Putative NAD(P)H nitroreductase</fullName>
        <ecNumber evidence="7">1.-.-.-</ecNumber>
    </recommendedName>
</protein>
<dbReference type="Pfam" id="PF00881">
    <property type="entry name" value="Nitroreductase"/>
    <property type="match status" value="1"/>
</dbReference>
<comment type="similarity">
    <text evidence="1 7">Belongs to the nitroreductase family.</text>
</comment>
<feature type="binding site" description="in other chain" evidence="8">
    <location>
        <begin position="11"/>
        <end position="13"/>
    </location>
    <ligand>
        <name>FMN</name>
        <dbReference type="ChEBI" id="CHEBI:58210"/>
        <note>ligand shared between dimeric partners</note>
    </ligand>
</feature>
<dbReference type="PANTHER" id="PTHR43821:SF1">
    <property type="entry name" value="NAD(P)H NITROREDUCTASE YDJA-RELATED"/>
    <property type="match status" value="1"/>
</dbReference>
<dbReference type="InterPro" id="IPR029479">
    <property type="entry name" value="Nitroreductase"/>
</dbReference>
<evidence type="ECO:0000256" key="8">
    <source>
        <dbReference type="PIRSR" id="PIRSR000232-1"/>
    </source>
</evidence>
<proteinExistence type="inferred from homology"/>
<dbReference type="InterPro" id="IPR026021">
    <property type="entry name" value="YdjA-like"/>
</dbReference>
<keyword evidence="10" id="KW-1185">Reference proteome</keyword>
<keyword evidence="4 7" id="KW-0521">NADP</keyword>
<evidence type="ECO:0000256" key="2">
    <source>
        <dbReference type="ARBA" id="ARBA00022630"/>
    </source>
</evidence>
<comment type="cofactor">
    <cofactor evidence="8">
        <name>FMN</name>
        <dbReference type="ChEBI" id="CHEBI:58210"/>
    </cofactor>
    <text evidence="8">Binds 1 FMN per subunit.</text>
</comment>
<dbReference type="SUPFAM" id="SSF55469">
    <property type="entry name" value="FMN-dependent nitroreductase-like"/>
    <property type="match status" value="1"/>
</dbReference>
<evidence type="ECO:0000256" key="3">
    <source>
        <dbReference type="ARBA" id="ARBA00022643"/>
    </source>
</evidence>
<dbReference type="RefSeq" id="WP_096467033.1">
    <property type="nucleotide sequence ID" value="NZ_AP017312.1"/>
</dbReference>
<keyword evidence="3 7" id="KW-0288">FMN</keyword>
<sequence>MDDLLELIKTRRTIGKVVDELVPREHIIQILEAGHWAPSHHNTQPWKFFVMTGEGRNRLGEAYARISIEEKGAEGAEAAELREKGTKKAHRAPLVIAVACVPTEGEHVMRREEVAATTACVQNMLLAAHALGYGAIWRTGAPCYDVRMKEAFGLGDHDEMVALLYIGRPQVERTSVRMRLETKIEWLTS</sequence>